<protein>
    <submittedName>
        <fullName evidence="3">Putative FmdB family regulatory protein</fullName>
    </submittedName>
</protein>
<dbReference type="OrthoDB" id="9813321at2"/>
<gene>
    <name evidence="3" type="ORF">EV662_10620</name>
</gene>
<feature type="region of interest" description="Disordered" evidence="1">
    <location>
        <begin position="49"/>
        <end position="79"/>
    </location>
</feature>
<name>A0A4R2PXM3_9RHOB</name>
<dbReference type="SMART" id="SM00834">
    <property type="entry name" value="CxxC_CXXC_SSSS"/>
    <property type="match status" value="1"/>
</dbReference>
<evidence type="ECO:0000256" key="1">
    <source>
        <dbReference type="SAM" id="MobiDB-lite"/>
    </source>
</evidence>
<dbReference type="RefSeq" id="WP_132462089.1">
    <property type="nucleotide sequence ID" value="NZ_SLXP01000006.1"/>
</dbReference>
<evidence type="ECO:0000313" key="3">
    <source>
        <dbReference type="EMBL" id="TCP40807.1"/>
    </source>
</evidence>
<organism evidence="3 4">
    <name type="scientific">Rhodovulum marinum</name>
    <dbReference type="NCBI Taxonomy" id="320662"/>
    <lineage>
        <taxon>Bacteria</taxon>
        <taxon>Pseudomonadati</taxon>
        <taxon>Pseudomonadota</taxon>
        <taxon>Alphaproteobacteria</taxon>
        <taxon>Rhodobacterales</taxon>
        <taxon>Paracoccaceae</taxon>
        <taxon>Rhodovulum</taxon>
    </lineage>
</organism>
<dbReference type="Proteomes" id="UP000294835">
    <property type="component" value="Unassembled WGS sequence"/>
</dbReference>
<feature type="domain" description="Putative regulatory protein FmdB zinc ribbon" evidence="2">
    <location>
        <begin position="1"/>
        <end position="41"/>
    </location>
</feature>
<evidence type="ECO:0000313" key="4">
    <source>
        <dbReference type="Proteomes" id="UP000294835"/>
    </source>
</evidence>
<dbReference type="NCBIfam" id="TIGR02605">
    <property type="entry name" value="CxxC_CxxC_SSSS"/>
    <property type="match status" value="1"/>
</dbReference>
<dbReference type="Pfam" id="PF09723">
    <property type="entry name" value="Zn_ribbon_8"/>
    <property type="match status" value="1"/>
</dbReference>
<accession>A0A4R2PXM3</accession>
<comment type="caution">
    <text evidence="3">The sequence shown here is derived from an EMBL/GenBank/DDBJ whole genome shotgun (WGS) entry which is preliminary data.</text>
</comment>
<keyword evidence="4" id="KW-1185">Reference proteome</keyword>
<evidence type="ECO:0000259" key="2">
    <source>
        <dbReference type="SMART" id="SM00834"/>
    </source>
</evidence>
<proteinExistence type="predicted"/>
<reference evidence="3 4" key="1">
    <citation type="submission" date="2019-03" db="EMBL/GenBank/DDBJ databases">
        <title>Genomic Encyclopedia of Type Strains, Phase IV (KMG-IV): sequencing the most valuable type-strain genomes for metagenomic binning, comparative biology and taxonomic classification.</title>
        <authorList>
            <person name="Goeker M."/>
        </authorList>
    </citation>
    <scope>NUCLEOTIDE SEQUENCE [LARGE SCALE GENOMIC DNA]</scope>
    <source>
        <strain evidence="3 4">DSM 18063</strain>
    </source>
</reference>
<dbReference type="InterPro" id="IPR013429">
    <property type="entry name" value="Regulatory_FmdB_Zinc_ribbon"/>
</dbReference>
<feature type="compositionally biased region" description="Basic and acidic residues" evidence="1">
    <location>
        <begin position="60"/>
        <end position="79"/>
    </location>
</feature>
<dbReference type="AlphaFoldDB" id="A0A4R2PXM3"/>
<dbReference type="EMBL" id="SLXP01000006">
    <property type="protein sequence ID" value="TCP40807.1"/>
    <property type="molecule type" value="Genomic_DNA"/>
</dbReference>
<sequence length="79" mass="8386">MPIYAYRCGACGASCELLQRSTDAPPVCPECGGAEMKQLPSRIAPQGRLAGDLASARRQAAKEGHFSNYSKAEKANLKS</sequence>